<reference evidence="2 3" key="1">
    <citation type="journal article" date="2019" name="Front. Microbiol.">
        <title>Thermoanaerosceptrum fracticalcis gen. nov. sp. nov., a Novel Fumarate-Fermenting Microorganism From a Deep Fractured Carbonate Aquifer of the US Great Basin.</title>
        <authorList>
            <person name="Hamilton-Brehm S.D."/>
            <person name="Stewart L.E."/>
            <person name="Zavarin M."/>
            <person name="Caldwell M."/>
            <person name="Lawson P.A."/>
            <person name="Onstott T.C."/>
            <person name="Grzymski J."/>
            <person name="Neveux I."/>
            <person name="Lollar B.S."/>
            <person name="Russell C.E."/>
            <person name="Moser D.P."/>
        </authorList>
    </citation>
    <scope>NUCLEOTIDE SEQUENCE [LARGE SCALE GENOMIC DNA]</scope>
    <source>
        <strain evidence="2 3">DRI-13</strain>
    </source>
</reference>
<keyword evidence="3" id="KW-1185">Reference proteome</keyword>
<feature type="coiled-coil region" evidence="1">
    <location>
        <begin position="22"/>
        <end position="49"/>
    </location>
</feature>
<dbReference type="OrthoDB" id="2662123at2"/>
<proteinExistence type="predicted"/>
<sequence>MEEMLSHLGNYGFPMVVSIYLLVRVEGKLENLTNSIQELSKVIQCWKEGRC</sequence>
<dbReference type="AlphaFoldDB" id="A0A7G6DZ44"/>
<gene>
    <name evidence="2" type="ORF">BR63_01435</name>
</gene>
<dbReference type="InterPro" id="IPR024419">
    <property type="entry name" value="YvrJ"/>
</dbReference>
<dbReference type="Proteomes" id="UP000515847">
    <property type="component" value="Chromosome"/>
</dbReference>
<evidence type="ECO:0000256" key="1">
    <source>
        <dbReference type="SAM" id="Coils"/>
    </source>
</evidence>
<dbReference type="Pfam" id="PF12841">
    <property type="entry name" value="YvrJ"/>
    <property type="match status" value="1"/>
</dbReference>
<name>A0A7G6DZ44_THEFR</name>
<dbReference type="EMBL" id="CP045798">
    <property type="protein sequence ID" value="QNB45098.1"/>
    <property type="molecule type" value="Genomic_DNA"/>
</dbReference>
<dbReference type="RefSeq" id="WP_081908204.1">
    <property type="nucleotide sequence ID" value="NZ_CP045798.1"/>
</dbReference>
<dbReference type="KEGG" id="tfr:BR63_01435"/>
<organism evidence="2 3">
    <name type="scientific">Thermanaerosceptrum fracticalcis</name>
    <dbReference type="NCBI Taxonomy" id="1712410"/>
    <lineage>
        <taxon>Bacteria</taxon>
        <taxon>Bacillati</taxon>
        <taxon>Bacillota</taxon>
        <taxon>Clostridia</taxon>
        <taxon>Eubacteriales</taxon>
        <taxon>Peptococcaceae</taxon>
        <taxon>Thermanaerosceptrum</taxon>
    </lineage>
</organism>
<evidence type="ECO:0000313" key="2">
    <source>
        <dbReference type="EMBL" id="QNB45098.1"/>
    </source>
</evidence>
<evidence type="ECO:0000313" key="3">
    <source>
        <dbReference type="Proteomes" id="UP000515847"/>
    </source>
</evidence>
<keyword evidence="1" id="KW-0175">Coiled coil</keyword>
<accession>A0A7G6DZ44</accession>
<protein>
    <submittedName>
        <fullName evidence="2">YvrJ family protein</fullName>
    </submittedName>
</protein>